<evidence type="ECO:0000313" key="1">
    <source>
        <dbReference type="EMBL" id="MCT7375345.1"/>
    </source>
</evidence>
<accession>A0ABT2LLA5</accession>
<name>A0ABT2LLA5_9HYPH</name>
<organism evidence="1 2">
    <name type="scientific">Chelativorans salis</name>
    <dbReference type="NCBI Taxonomy" id="2978478"/>
    <lineage>
        <taxon>Bacteria</taxon>
        <taxon>Pseudomonadati</taxon>
        <taxon>Pseudomonadota</taxon>
        <taxon>Alphaproteobacteria</taxon>
        <taxon>Hyphomicrobiales</taxon>
        <taxon>Phyllobacteriaceae</taxon>
        <taxon>Chelativorans</taxon>
    </lineage>
</organism>
<dbReference type="EMBL" id="JAOCZP010000002">
    <property type="protein sequence ID" value="MCT7375345.1"/>
    <property type="molecule type" value="Genomic_DNA"/>
</dbReference>
<dbReference type="InterPro" id="IPR008949">
    <property type="entry name" value="Isoprenoid_synthase_dom_sf"/>
</dbReference>
<dbReference type="Proteomes" id="UP001320831">
    <property type="component" value="Unassembled WGS sequence"/>
</dbReference>
<comment type="caution">
    <text evidence="1">The sequence shown here is derived from an EMBL/GenBank/DDBJ whole genome shotgun (WGS) entry which is preliminary data.</text>
</comment>
<evidence type="ECO:0000313" key="2">
    <source>
        <dbReference type="Proteomes" id="UP001320831"/>
    </source>
</evidence>
<reference evidence="1 2" key="1">
    <citation type="submission" date="2022-09" db="EMBL/GenBank/DDBJ databases">
        <title>Chelativorans salina sp. nov., a novel slightly halophilic bacterium isolated from a saline lake sediment enrichment.</title>
        <authorList>
            <person name="Gao L."/>
            <person name="Fang B.-Z."/>
            <person name="Li W.-J."/>
        </authorList>
    </citation>
    <scope>NUCLEOTIDE SEQUENCE [LARGE SCALE GENOMIC DNA]</scope>
    <source>
        <strain evidence="1 2">EGI FJ00035</strain>
    </source>
</reference>
<gene>
    <name evidence="1" type="ORF">N5A92_09900</name>
</gene>
<dbReference type="Gene3D" id="1.10.600.10">
    <property type="entry name" value="Farnesyl Diphosphate Synthase"/>
    <property type="match status" value="1"/>
</dbReference>
<dbReference type="InterPro" id="IPR002060">
    <property type="entry name" value="Squ/phyt_synthse"/>
</dbReference>
<protein>
    <submittedName>
        <fullName evidence="1">Phytoene/squalene synthase family protein</fullName>
    </submittedName>
</protein>
<dbReference type="RefSeq" id="WP_260902212.1">
    <property type="nucleotide sequence ID" value="NZ_JAOCZP010000002.1"/>
</dbReference>
<dbReference type="SUPFAM" id="SSF48576">
    <property type="entry name" value="Terpenoid synthases"/>
    <property type="match status" value="1"/>
</dbReference>
<sequence>MSPAETEALAIVRQADPDRYLATLYAPVARRGALFSLYAFNAEIGAVRDRISQPLPGEVRLQWWRDVLAAGDPEAAGGHPVTTALIETIRAHRLPAATFENMLEARIFDLYDDPMPSRTDLEGYCGETASALIQLCALVLDVEAAGRTAALAGHAGCAQAIAGLLRLLPIHRRRGQCYIPLDMLQAVGTTREALIAGEDREGAARAVAAMTALGREHLAAFREGAGALPGSLRPAYLPVALAGAYLDRIERGAVDPLEDIAAISPMRRHWLLLSHAMRGW</sequence>
<keyword evidence="2" id="KW-1185">Reference proteome</keyword>
<proteinExistence type="predicted"/>
<dbReference type="Pfam" id="PF00494">
    <property type="entry name" value="SQS_PSY"/>
    <property type="match status" value="1"/>
</dbReference>
<dbReference type="PANTHER" id="PTHR31480">
    <property type="entry name" value="BIFUNCTIONAL LYCOPENE CYCLASE/PHYTOENE SYNTHASE"/>
    <property type="match status" value="1"/>
</dbReference>